<sequence>MKIALFGITRDIVGQPTLELPAPAPATVGALLDHLRANYPALGQLRSCAVAVNNEYAPADQALGPNDEIALIPPVAGG</sequence>
<dbReference type="InterPro" id="IPR016155">
    <property type="entry name" value="Mopterin_synth/thiamin_S_b"/>
</dbReference>
<dbReference type="InterPro" id="IPR044672">
    <property type="entry name" value="MOCS2A"/>
</dbReference>
<comment type="caution">
    <text evidence="4">The sequence shown here is derived from an EMBL/GenBank/DDBJ whole genome shotgun (WGS) entry which is preliminary data.</text>
</comment>
<gene>
    <name evidence="4" type="ORF">HNP98_001480</name>
</gene>
<evidence type="ECO:0000256" key="2">
    <source>
        <dbReference type="ARBA" id="ARBA00024200"/>
    </source>
</evidence>
<dbReference type="EMBL" id="JABSNP010000005">
    <property type="protein sequence ID" value="NRT18659.1"/>
    <property type="molecule type" value="Genomic_DNA"/>
</dbReference>
<dbReference type="PANTHER" id="PTHR33359">
    <property type="entry name" value="MOLYBDOPTERIN SYNTHASE SULFUR CARRIER SUBUNIT"/>
    <property type="match status" value="1"/>
</dbReference>
<dbReference type="SUPFAM" id="SSF54285">
    <property type="entry name" value="MoaD/ThiS"/>
    <property type="match status" value="1"/>
</dbReference>
<proteinExistence type="inferred from homology"/>
<keyword evidence="5" id="KW-1185">Reference proteome</keyword>
<keyword evidence="1" id="KW-0547">Nucleotide-binding</keyword>
<dbReference type="Proteomes" id="UP000779507">
    <property type="component" value="Unassembled WGS sequence"/>
</dbReference>
<dbReference type="Gene3D" id="3.10.20.30">
    <property type="match status" value="1"/>
</dbReference>
<evidence type="ECO:0000256" key="3">
    <source>
        <dbReference type="ARBA" id="ARBA00024247"/>
    </source>
</evidence>
<comment type="similarity">
    <text evidence="2">Belongs to the MoaD family.</text>
</comment>
<name>A0ABX2FND7_9BACT</name>
<evidence type="ECO:0000313" key="5">
    <source>
        <dbReference type="Proteomes" id="UP000779507"/>
    </source>
</evidence>
<dbReference type="PANTHER" id="PTHR33359:SF1">
    <property type="entry name" value="MOLYBDOPTERIN SYNTHASE SULFUR CARRIER SUBUNIT"/>
    <property type="match status" value="1"/>
</dbReference>
<evidence type="ECO:0000256" key="1">
    <source>
        <dbReference type="ARBA" id="ARBA00022741"/>
    </source>
</evidence>
<dbReference type="CDD" id="cd00754">
    <property type="entry name" value="Ubl_MoaD"/>
    <property type="match status" value="1"/>
</dbReference>
<accession>A0ABX2FND7</accession>
<dbReference type="Pfam" id="PF02597">
    <property type="entry name" value="ThiS"/>
    <property type="match status" value="1"/>
</dbReference>
<organism evidence="4 5">
    <name type="scientific">Hymenobacter caeli</name>
    <dbReference type="NCBI Taxonomy" id="2735894"/>
    <lineage>
        <taxon>Bacteria</taxon>
        <taxon>Pseudomonadati</taxon>
        <taxon>Bacteroidota</taxon>
        <taxon>Cytophagia</taxon>
        <taxon>Cytophagales</taxon>
        <taxon>Hymenobacteraceae</taxon>
        <taxon>Hymenobacter</taxon>
    </lineage>
</organism>
<protein>
    <recommendedName>
        <fullName evidence="3">Molybdopterin synthase sulfur carrier subunit</fullName>
    </recommendedName>
</protein>
<evidence type="ECO:0000313" key="4">
    <source>
        <dbReference type="EMBL" id="NRT18659.1"/>
    </source>
</evidence>
<dbReference type="InterPro" id="IPR003749">
    <property type="entry name" value="ThiS/MoaD-like"/>
</dbReference>
<dbReference type="InterPro" id="IPR012675">
    <property type="entry name" value="Beta-grasp_dom_sf"/>
</dbReference>
<reference evidence="4 5" key="1">
    <citation type="submission" date="2020-05" db="EMBL/GenBank/DDBJ databases">
        <title>Genomic Encyclopedia of Type Strains, Phase IV (KMG-V): Genome sequencing to study the core and pangenomes of soil and plant-associated prokaryotes.</title>
        <authorList>
            <person name="Whitman W."/>
        </authorList>
    </citation>
    <scope>NUCLEOTIDE SEQUENCE [LARGE SCALE GENOMIC DNA]</scope>
    <source>
        <strain evidence="4 5">9A</strain>
    </source>
</reference>